<keyword evidence="4" id="KW-1003">Cell membrane</keyword>
<comment type="cofactor">
    <cofactor evidence="19">
        <name>Mg(2+)</name>
        <dbReference type="ChEBI" id="CHEBI:18420"/>
    </cofactor>
    <cofactor evidence="19">
        <name>Mn(2+)</name>
        <dbReference type="ChEBI" id="CHEBI:29035"/>
    </cofactor>
    <text evidence="19">Magnesium. Can also use manganese.</text>
</comment>
<evidence type="ECO:0000256" key="11">
    <source>
        <dbReference type="ARBA" id="ARBA00022842"/>
    </source>
</evidence>
<comment type="function">
    <text evidence="20">Flavin transferase that catalyzes the transfer of the FMN moiety of FAD and its covalent binding to the hydroxyl group of a threonine residue in a target flavoprotein.</text>
</comment>
<keyword evidence="13" id="KW-0564">Palmitate</keyword>
<keyword evidence="5 20" id="KW-0997">Cell inner membrane</keyword>
<dbReference type="PANTHER" id="PTHR30040:SF2">
    <property type="entry name" value="FAD:PROTEIN FMN TRANSFERASE"/>
    <property type="match status" value="1"/>
</dbReference>
<dbReference type="GO" id="GO:0046872">
    <property type="term" value="F:metal ion binding"/>
    <property type="evidence" value="ECO:0007669"/>
    <property type="project" value="UniProtKB-UniRule"/>
</dbReference>
<feature type="binding site" evidence="19">
    <location>
        <position position="288"/>
    </location>
    <ligand>
        <name>Mg(2+)</name>
        <dbReference type="ChEBI" id="CHEBI:18420"/>
    </ligand>
</feature>
<dbReference type="InterPro" id="IPR024932">
    <property type="entry name" value="ApbE"/>
</dbReference>
<sequence>MNRSIFLLCAALVLGGCVRAPVELEISGPTMGTSYSIKIVAPPADVDTAAVQTVIDDVLARIDRSMSAYRGDSEISRFNASHSTEWFEVSEDLANVVQAALQFSEDSGGAFDVTVAPLVAAWGFGTAERTPQSLPEPAALDALRASTGYEKLQVRMRPPALRKTLAEVQIDLNAIAPGYAVDQLGGRFSSLGIKRYMINIGGEIRVQGSNAQGAVWKIAVERPVDGETIPYAIIGLSNLAITVSGEYRRYYEIDGRRYSHTLDPRTGRPVEHSLASVAVIGPTSMYTDGWATALNVLGAQAGYDLAMQRDIAAMFIERRDGRLRWRATPDFEARLNWPDIDE</sequence>
<evidence type="ECO:0000256" key="2">
    <source>
        <dbReference type="ARBA" id="ARBA00011955"/>
    </source>
</evidence>
<evidence type="ECO:0000256" key="13">
    <source>
        <dbReference type="ARBA" id="ARBA00023139"/>
    </source>
</evidence>
<evidence type="ECO:0000256" key="5">
    <source>
        <dbReference type="ARBA" id="ARBA00022519"/>
    </source>
</evidence>
<feature type="binding site" evidence="19">
    <location>
        <position position="174"/>
    </location>
    <ligand>
        <name>Mg(2+)</name>
        <dbReference type="ChEBI" id="CHEBI:18420"/>
    </ligand>
</feature>
<evidence type="ECO:0000256" key="12">
    <source>
        <dbReference type="ARBA" id="ARBA00023136"/>
    </source>
</evidence>
<evidence type="ECO:0000256" key="7">
    <source>
        <dbReference type="ARBA" id="ARBA00022679"/>
    </source>
</evidence>
<keyword evidence="12" id="KW-0472">Membrane</keyword>
<dbReference type="PIRSF" id="PIRSF006268">
    <property type="entry name" value="ApbE"/>
    <property type="match status" value="1"/>
</dbReference>
<evidence type="ECO:0000256" key="17">
    <source>
        <dbReference type="ARBA" id="ARBA00060485"/>
    </source>
</evidence>
<dbReference type="EC" id="2.7.1.180" evidence="2 18"/>
<accession>A0A127F5Z9</accession>
<keyword evidence="6 18" id="KW-0285">Flavoprotein</keyword>
<evidence type="ECO:0000256" key="9">
    <source>
        <dbReference type="ARBA" id="ARBA00022729"/>
    </source>
</evidence>
<keyword evidence="7 18" id="KW-0808">Transferase</keyword>
<protein>
    <recommendedName>
        <fullName evidence="3 18">FAD:protein FMN transferase</fullName>
        <ecNumber evidence="2 18">2.7.1.180</ecNumber>
    </recommendedName>
    <alternativeName>
        <fullName evidence="15 18">Flavin transferase</fullName>
    </alternativeName>
</protein>
<evidence type="ECO:0000256" key="4">
    <source>
        <dbReference type="ARBA" id="ARBA00022475"/>
    </source>
</evidence>
<dbReference type="SUPFAM" id="SSF143631">
    <property type="entry name" value="ApbE-like"/>
    <property type="match status" value="1"/>
</dbReference>
<dbReference type="FunFam" id="3.10.520.10:FF:000001">
    <property type="entry name" value="FAD:protein FMN transferase"/>
    <property type="match status" value="1"/>
</dbReference>
<dbReference type="InterPro" id="IPR003374">
    <property type="entry name" value="ApbE-like_sf"/>
</dbReference>
<keyword evidence="11 18" id="KW-0460">Magnesium</keyword>
<reference evidence="21 22" key="1">
    <citation type="submission" date="2015-06" db="EMBL/GenBank/DDBJ databases">
        <title>A Comprehensive Approach to Explore the Metabolic and Phylogenetic Diversity of Bacterial Steroid Degradation in the Environment: Testosterone as an Example.</title>
        <authorList>
            <person name="Yang F.-C."/>
            <person name="Chen Y.-L."/>
            <person name="Yu C.-P."/>
            <person name="Tang S.-L."/>
            <person name="Wang P.-H."/>
            <person name="Ismail W."/>
            <person name="Wang C.-H."/>
            <person name="Yang C.-Y."/>
            <person name="Chiang Y.-R."/>
        </authorList>
    </citation>
    <scope>NUCLEOTIDE SEQUENCE [LARGE SCALE GENOMIC DNA]</scope>
    <source>
        <strain evidence="21 22">DSM 18526</strain>
    </source>
</reference>
<evidence type="ECO:0000256" key="18">
    <source>
        <dbReference type="PIRNR" id="PIRNR006268"/>
    </source>
</evidence>
<keyword evidence="10 18" id="KW-0274">FAD</keyword>
<dbReference type="PANTHER" id="PTHR30040">
    <property type="entry name" value="THIAMINE BIOSYNTHESIS LIPOPROTEIN APBE"/>
    <property type="match status" value="1"/>
</dbReference>
<dbReference type="Proteomes" id="UP000070250">
    <property type="component" value="Chromosome"/>
</dbReference>
<keyword evidence="22" id="KW-1185">Reference proteome</keyword>
<keyword evidence="14 20" id="KW-0449">Lipoprotein</keyword>
<dbReference type="AlphaFoldDB" id="A0A127F5Z9"/>
<keyword evidence="8 18" id="KW-0479">Metal-binding</keyword>
<comment type="catalytic activity">
    <reaction evidence="16 18 20">
        <text>L-threonyl-[protein] + FAD = FMN-L-threonyl-[protein] + AMP + H(+)</text>
        <dbReference type="Rhea" id="RHEA:36847"/>
        <dbReference type="Rhea" id="RHEA-COMP:11060"/>
        <dbReference type="Rhea" id="RHEA-COMP:11061"/>
        <dbReference type="ChEBI" id="CHEBI:15378"/>
        <dbReference type="ChEBI" id="CHEBI:30013"/>
        <dbReference type="ChEBI" id="CHEBI:57692"/>
        <dbReference type="ChEBI" id="CHEBI:74257"/>
        <dbReference type="ChEBI" id="CHEBI:456215"/>
        <dbReference type="EC" id="2.7.1.180"/>
    </reaction>
</comment>
<organism evidence="21 22">
    <name type="scientific">Steroidobacter denitrificans</name>
    <dbReference type="NCBI Taxonomy" id="465721"/>
    <lineage>
        <taxon>Bacteria</taxon>
        <taxon>Pseudomonadati</taxon>
        <taxon>Pseudomonadota</taxon>
        <taxon>Gammaproteobacteria</taxon>
        <taxon>Steroidobacterales</taxon>
        <taxon>Steroidobacteraceae</taxon>
        <taxon>Steroidobacter</taxon>
    </lineage>
</organism>
<feature type="binding site" evidence="19">
    <location>
        <position position="292"/>
    </location>
    <ligand>
        <name>Mg(2+)</name>
        <dbReference type="ChEBI" id="CHEBI:18420"/>
    </ligand>
</feature>
<dbReference type="Pfam" id="PF02424">
    <property type="entry name" value="ApbE"/>
    <property type="match status" value="1"/>
</dbReference>
<evidence type="ECO:0000313" key="21">
    <source>
        <dbReference type="EMBL" id="AMN45864.1"/>
    </source>
</evidence>
<evidence type="ECO:0000256" key="10">
    <source>
        <dbReference type="ARBA" id="ARBA00022827"/>
    </source>
</evidence>
<comment type="subcellular location">
    <subcellularLocation>
        <location evidence="17 20">Cell inner membrane</location>
        <topology evidence="17 20">Lipid-anchor</topology>
        <orientation evidence="17 20">Periplasmic side</orientation>
    </subcellularLocation>
</comment>
<dbReference type="GO" id="GO:0016740">
    <property type="term" value="F:transferase activity"/>
    <property type="evidence" value="ECO:0007669"/>
    <property type="project" value="UniProtKB-UniRule"/>
</dbReference>
<name>A0A127F5Z9_STEDE</name>
<keyword evidence="9" id="KW-0732">Signal</keyword>
<evidence type="ECO:0000256" key="20">
    <source>
        <dbReference type="RuleBase" id="RU363002"/>
    </source>
</evidence>
<dbReference type="GO" id="GO:0005886">
    <property type="term" value="C:plasma membrane"/>
    <property type="evidence" value="ECO:0007669"/>
    <property type="project" value="UniProtKB-SubCell"/>
</dbReference>
<evidence type="ECO:0000256" key="15">
    <source>
        <dbReference type="ARBA" id="ARBA00031306"/>
    </source>
</evidence>
<evidence type="ECO:0000256" key="3">
    <source>
        <dbReference type="ARBA" id="ARBA00016337"/>
    </source>
</evidence>
<evidence type="ECO:0000256" key="16">
    <source>
        <dbReference type="ARBA" id="ARBA00048540"/>
    </source>
</evidence>
<evidence type="ECO:0000313" key="22">
    <source>
        <dbReference type="Proteomes" id="UP000070250"/>
    </source>
</evidence>
<proteinExistence type="inferred from homology"/>
<evidence type="ECO:0000256" key="1">
    <source>
        <dbReference type="ARBA" id="ARBA00008282"/>
    </source>
</evidence>
<dbReference type="PROSITE" id="PS51257">
    <property type="entry name" value="PROKAR_LIPOPROTEIN"/>
    <property type="match status" value="1"/>
</dbReference>
<dbReference type="STRING" id="465721.ACG33_01815"/>
<evidence type="ECO:0000256" key="14">
    <source>
        <dbReference type="ARBA" id="ARBA00023288"/>
    </source>
</evidence>
<evidence type="ECO:0000256" key="19">
    <source>
        <dbReference type="PIRSR" id="PIRSR006268-2"/>
    </source>
</evidence>
<dbReference type="PATRIC" id="fig|465721.4.peg.395"/>
<evidence type="ECO:0000256" key="6">
    <source>
        <dbReference type="ARBA" id="ARBA00022630"/>
    </source>
</evidence>
<comment type="similarity">
    <text evidence="1 18 20">Belongs to the ApbE family.</text>
</comment>
<dbReference type="EMBL" id="CP011971">
    <property type="protein sequence ID" value="AMN45864.1"/>
    <property type="molecule type" value="Genomic_DNA"/>
</dbReference>
<gene>
    <name evidence="21" type="ORF">ACG33_01815</name>
</gene>
<evidence type="ECO:0000256" key="8">
    <source>
        <dbReference type="ARBA" id="ARBA00022723"/>
    </source>
</evidence>
<dbReference type="KEGG" id="sdf:ACG33_01815"/>
<dbReference type="Gene3D" id="3.10.520.10">
    <property type="entry name" value="ApbE-like domains"/>
    <property type="match status" value="1"/>
</dbReference>